<proteinExistence type="predicted"/>
<evidence type="ECO:0000313" key="2">
    <source>
        <dbReference type="Proteomes" id="UP000192940"/>
    </source>
</evidence>
<dbReference type="Proteomes" id="UP000192940">
    <property type="component" value="Chromosome I"/>
</dbReference>
<dbReference type="RefSeq" id="WP_208917814.1">
    <property type="nucleotide sequence ID" value="NZ_LT840184.1"/>
</dbReference>
<evidence type="ECO:0000313" key="1">
    <source>
        <dbReference type="EMBL" id="SMF71523.1"/>
    </source>
</evidence>
<dbReference type="EMBL" id="LT840184">
    <property type="protein sequence ID" value="SMF71523.1"/>
    <property type="molecule type" value="Genomic_DNA"/>
</dbReference>
<sequence length="76" mass="8690">MIPFSNAWPYDILSGDVYVQNCPFCGCDNVLLPMKPKELISVREGKKKLLIFPCCHNRVTVLDSDADYILTDQKLR</sequence>
<dbReference type="AlphaFoldDB" id="A0A1X7GLB6"/>
<reference evidence="1 2" key="1">
    <citation type="submission" date="2017-04" db="EMBL/GenBank/DDBJ databases">
        <authorList>
            <person name="Afonso C.L."/>
            <person name="Miller P.J."/>
            <person name="Scott M.A."/>
            <person name="Spackman E."/>
            <person name="Goraichik I."/>
            <person name="Dimitrov K.M."/>
            <person name="Suarez D.L."/>
            <person name="Swayne D.E."/>
        </authorList>
    </citation>
    <scope>NUCLEOTIDE SEQUENCE [LARGE SCALE GENOMIC DNA]</scope>
    <source>
        <strain evidence="1 2">N3/975</strain>
    </source>
</reference>
<protein>
    <submittedName>
        <fullName evidence="1">Uncharacterized protein</fullName>
    </submittedName>
</protein>
<gene>
    <name evidence="1" type="ORF">SAMN05661091_0752</name>
</gene>
<name>A0A1X7GLB6_9BACL</name>
<accession>A0A1X7GLB6</accession>
<dbReference type="STRING" id="1313296.SAMN05661091_0752"/>
<keyword evidence="2" id="KW-1185">Reference proteome</keyword>
<organism evidence="1 2">
    <name type="scientific">Paenibacillus uliginis N3/975</name>
    <dbReference type="NCBI Taxonomy" id="1313296"/>
    <lineage>
        <taxon>Bacteria</taxon>
        <taxon>Bacillati</taxon>
        <taxon>Bacillota</taxon>
        <taxon>Bacilli</taxon>
        <taxon>Bacillales</taxon>
        <taxon>Paenibacillaceae</taxon>
        <taxon>Paenibacillus</taxon>
    </lineage>
</organism>